<dbReference type="EMBL" id="BRXZ01000183">
    <property type="protein sequence ID" value="GMI06895.1"/>
    <property type="molecule type" value="Genomic_DNA"/>
</dbReference>
<organism evidence="2 3">
    <name type="scientific">Triparma retinervis</name>
    <dbReference type="NCBI Taxonomy" id="2557542"/>
    <lineage>
        <taxon>Eukaryota</taxon>
        <taxon>Sar</taxon>
        <taxon>Stramenopiles</taxon>
        <taxon>Ochrophyta</taxon>
        <taxon>Bolidophyceae</taxon>
        <taxon>Parmales</taxon>
        <taxon>Triparmaceae</taxon>
        <taxon>Triparma</taxon>
    </lineage>
</organism>
<dbReference type="AlphaFoldDB" id="A0A9W7F855"/>
<reference evidence="2" key="1">
    <citation type="submission" date="2022-07" db="EMBL/GenBank/DDBJ databases">
        <title>Genome analysis of Parmales, a sister group of diatoms, reveals the evolutionary specialization of diatoms from phago-mixotrophs to photoautotrophs.</title>
        <authorList>
            <person name="Ban H."/>
            <person name="Sato S."/>
            <person name="Yoshikawa S."/>
            <person name="Kazumasa Y."/>
            <person name="Nakamura Y."/>
            <person name="Ichinomiya M."/>
            <person name="Saitoh K."/>
            <person name="Sato N."/>
            <person name="Blanc-Mathieu R."/>
            <person name="Endo H."/>
            <person name="Kuwata A."/>
            <person name="Ogata H."/>
        </authorList>
    </citation>
    <scope>NUCLEOTIDE SEQUENCE</scope>
</reference>
<feature type="compositionally biased region" description="Basic and acidic residues" evidence="1">
    <location>
        <begin position="161"/>
        <end position="176"/>
    </location>
</feature>
<keyword evidence="3" id="KW-1185">Reference proteome</keyword>
<protein>
    <submittedName>
        <fullName evidence="2">Uncharacterized protein</fullName>
    </submittedName>
</protein>
<feature type="region of interest" description="Disordered" evidence="1">
    <location>
        <begin position="155"/>
        <end position="176"/>
    </location>
</feature>
<accession>A0A9W7F855</accession>
<name>A0A9W7F855_9STRA</name>
<comment type="caution">
    <text evidence="2">The sequence shown here is derived from an EMBL/GenBank/DDBJ whole genome shotgun (WGS) entry which is preliminary data.</text>
</comment>
<evidence type="ECO:0000313" key="2">
    <source>
        <dbReference type="EMBL" id="GMI06895.1"/>
    </source>
</evidence>
<evidence type="ECO:0000313" key="3">
    <source>
        <dbReference type="Proteomes" id="UP001165082"/>
    </source>
</evidence>
<evidence type="ECO:0000256" key="1">
    <source>
        <dbReference type="SAM" id="MobiDB-lite"/>
    </source>
</evidence>
<proteinExistence type="predicted"/>
<dbReference type="Proteomes" id="UP001165082">
    <property type="component" value="Unassembled WGS sequence"/>
</dbReference>
<sequence>MTVPPGEKLENIIDCVQSVDDKSYQNLKYYIEYFVENPELQKSDFIDWLEDADNTTPTCDSIQTALTCSEDNDFVCGKLNVMIGGLVSGKRNAQAAVGAVNVYIEHIGCTLNDNSGQQVTEICGASGGLIASGVALAAVVAAGSFWGYKQLTKTGDTGGSDDTKDSEDLTKSYEMM</sequence>
<gene>
    <name evidence="2" type="ORF">TrRE_jg4660</name>
</gene>